<keyword evidence="4" id="KW-0456">Lyase</keyword>
<name>A0ABT0AZ54_9SPHN</name>
<dbReference type="PROSITE" id="PS51891">
    <property type="entry name" value="CENP_V_GFA"/>
    <property type="match status" value="1"/>
</dbReference>
<reference evidence="6" key="1">
    <citation type="submission" date="2022-03" db="EMBL/GenBank/DDBJ databases">
        <title>Identification of a novel bacterium isolated from mangrove sediments.</title>
        <authorList>
            <person name="Pan X."/>
        </authorList>
    </citation>
    <scope>NUCLEOTIDE SEQUENCE</scope>
    <source>
        <strain evidence="6">B2580</strain>
    </source>
</reference>
<dbReference type="PANTHER" id="PTHR33337:SF40">
    <property type="entry name" value="CENP-V_GFA DOMAIN-CONTAINING PROTEIN-RELATED"/>
    <property type="match status" value="1"/>
</dbReference>
<feature type="domain" description="CENP-V/GFA" evidence="5">
    <location>
        <begin position="5"/>
        <end position="123"/>
    </location>
</feature>
<evidence type="ECO:0000256" key="2">
    <source>
        <dbReference type="ARBA" id="ARBA00022723"/>
    </source>
</evidence>
<evidence type="ECO:0000256" key="4">
    <source>
        <dbReference type="ARBA" id="ARBA00023239"/>
    </source>
</evidence>
<keyword evidence="2" id="KW-0479">Metal-binding</keyword>
<evidence type="ECO:0000313" key="7">
    <source>
        <dbReference type="Proteomes" id="UP001162880"/>
    </source>
</evidence>
<protein>
    <submittedName>
        <fullName evidence="6">GFA family protein</fullName>
    </submittedName>
</protein>
<keyword evidence="7" id="KW-1185">Reference proteome</keyword>
<accession>A0ABT0AZ54</accession>
<comment type="caution">
    <text evidence="6">The sequence shown here is derived from an EMBL/GenBank/DDBJ whole genome shotgun (WGS) entry which is preliminary data.</text>
</comment>
<evidence type="ECO:0000256" key="3">
    <source>
        <dbReference type="ARBA" id="ARBA00022833"/>
    </source>
</evidence>
<evidence type="ECO:0000259" key="5">
    <source>
        <dbReference type="PROSITE" id="PS51891"/>
    </source>
</evidence>
<comment type="similarity">
    <text evidence="1">Belongs to the Gfa family.</text>
</comment>
<dbReference type="RefSeq" id="WP_243991743.1">
    <property type="nucleotide sequence ID" value="NZ_JALHLE010000006.1"/>
</dbReference>
<keyword evidence="3" id="KW-0862">Zinc</keyword>
<organism evidence="6 7">
    <name type="scientific">Novosphingobium album</name>
    <name type="common">ex Hu et al. 2023</name>
    <dbReference type="NCBI Taxonomy" id="2930093"/>
    <lineage>
        <taxon>Bacteria</taxon>
        <taxon>Pseudomonadati</taxon>
        <taxon>Pseudomonadota</taxon>
        <taxon>Alphaproteobacteria</taxon>
        <taxon>Sphingomonadales</taxon>
        <taxon>Sphingomonadaceae</taxon>
        <taxon>Novosphingobium</taxon>
    </lineage>
</organism>
<evidence type="ECO:0000256" key="1">
    <source>
        <dbReference type="ARBA" id="ARBA00005495"/>
    </source>
</evidence>
<evidence type="ECO:0000313" key="6">
    <source>
        <dbReference type="EMBL" id="MCJ2178067.1"/>
    </source>
</evidence>
<dbReference type="Pfam" id="PF04828">
    <property type="entry name" value="GFA"/>
    <property type="match status" value="1"/>
</dbReference>
<dbReference type="Proteomes" id="UP001162880">
    <property type="component" value="Unassembled WGS sequence"/>
</dbReference>
<sequence>MSRTMTGGCQCGRIRYTAQVENDEAYLCHCRMCQKATGGFAAAFVQLPSDSVTWEREPDWYASSPIARRPFCSQCGSPLGFDFIESSGQMDLTLGSFDEPGFFRPVAHAGCESLHESWLDTKDLPRHYSATTDSVASRWKAAGLEVPE</sequence>
<dbReference type="SUPFAM" id="SSF51316">
    <property type="entry name" value="Mss4-like"/>
    <property type="match status" value="1"/>
</dbReference>
<dbReference type="PANTHER" id="PTHR33337">
    <property type="entry name" value="GFA DOMAIN-CONTAINING PROTEIN"/>
    <property type="match status" value="1"/>
</dbReference>
<dbReference type="InterPro" id="IPR011057">
    <property type="entry name" value="Mss4-like_sf"/>
</dbReference>
<dbReference type="EMBL" id="JALHLE010000006">
    <property type="protein sequence ID" value="MCJ2178067.1"/>
    <property type="molecule type" value="Genomic_DNA"/>
</dbReference>
<gene>
    <name evidence="6" type="ORF">MTR64_05795</name>
</gene>
<dbReference type="Gene3D" id="3.90.1590.10">
    <property type="entry name" value="glutathione-dependent formaldehyde- activating enzyme (gfa)"/>
    <property type="match status" value="1"/>
</dbReference>
<proteinExistence type="inferred from homology"/>
<dbReference type="InterPro" id="IPR006913">
    <property type="entry name" value="CENP-V/GFA"/>
</dbReference>